<dbReference type="PATRIC" id="fig|1618023.3.peg.5143"/>
<dbReference type="STRING" id="1618023.UH38_03320"/>
<evidence type="ECO:0000313" key="8">
    <source>
        <dbReference type="Proteomes" id="UP000032452"/>
    </source>
</evidence>
<sequence length="165" mass="18161">MEPQQKPETKVSSSYILWLGCLLQLHGLHRIYNGKIASGLLWLCTFGLFGVGQLMDLVLIPNMVDEYNTKIRAKLGMSDVGVPTQDPVIAASVFNPKTTRQQLIVKLLKAASNRGGKLSVTQAVMDTGASFAEVEATLREMLKSEYVAIENHPDSGVVIYHFVEL</sequence>
<keyword evidence="3 5" id="KW-1133">Transmembrane helix</keyword>
<feature type="transmembrane region" description="Helical" evidence="5">
    <location>
        <begin position="40"/>
        <end position="60"/>
    </location>
</feature>
<dbReference type="PROSITE" id="PS51257">
    <property type="entry name" value="PROKAR_LIPOPROTEIN"/>
    <property type="match status" value="1"/>
</dbReference>
<comment type="caution">
    <text evidence="7">The sequence shown here is derived from an EMBL/GenBank/DDBJ whole genome shotgun (WGS) entry which is preliminary data.</text>
</comment>
<dbReference type="AlphaFoldDB" id="A0A0D8ZXX6"/>
<proteinExistence type="predicted"/>
<protein>
    <submittedName>
        <fullName evidence="7">Membrane protein</fullName>
    </submittedName>
</protein>
<dbReference type="PANTHER" id="PTHR21016:SF25">
    <property type="entry name" value="TM2 DOMAIN-CONTAINING PROTEIN DDB_G0277895-RELATED"/>
    <property type="match status" value="1"/>
</dbReference>
<evidence type="ECO:0000256" key="5">
    <source>
        <dbReference type="SAM" id="Phobius"/>
    </source>
</evidence>
<gene>
    <name evidence="7" type="ORF">UH38_03320</name>
</gene>
<dbReference type="GO" id="GO:0016020">
    <property type="term" value="C:membrane"/>
    <property type="evidence" value="ECO:0007669"/>
    <property type="project" value="UniProtKB-SubCell"/>
</dbReference>
<evidence type="ECO:0000256" key="2">
    <source>
        <dbReference type="ARBA" id="ARBA00022692"/>
    </source>
</evidence>
<evidence type="ECO:0000256" key="3">
    <source>
        <dbReference type="ARBA" id="ARBA00022989"/>
    </source>
</evidence>
<comment type="subcellular location">
    <subcellularLocation>
        <location evidence="1">Membrane</location>
        <topology evidence="1">Multi-pass membrane protein</topology>
    </subcellularLocation>
</comment>
<dbReference type="Pfam" id="PF05154">
    <property type="entry name" value="TM2"/>
    <property type="match status" value="1"/>
</dbReference>
<dbReference type="InterPro" id="IPR007829">
    <property type="entry name" value="TM2"/>
</dbReference>
<reference evidence="7 8" key="1">
    <citation type="submission" date="2015-02" db="EMBL/GenBank/DDBJ databases">
        <title>Draft genome of a novel marine cyanobacterium (Chroococcales) isolated from South Atlantic Ocean.</title>
        <authorList>
            <person name="Rigonato J."/>
            <person name="Alvarenga D.O."/>
            <person name="Branco L.H."/>
            <person name="Varani A.M."/>
            <person name="Brandini F.P."/>
            <person name="Fiore M.F."/>
        </authorList>
    </citation>
    <scope>NUCLEOTIDE SEQUENCE [LARGE SCALE GENOMIC DNA]</scope>
    <source>
        <strain evidence="7 8">CENA595</strain>
    </source>
</reference>
<feature type="domain" description="TM2" evidence="6">
    <location>
        <begin position="17"/>
        <end position="58"/>
    </location>
</feature>
<evidence type="ECO:0000259" key="6">
    <source>
        <dbReference type="Pfam" id="PF05154"/>
    </source>
</evidence>
<keyword evidence="2 5" id="KW-0812">Transmembrane</keyword>
<dbReference type="Proteomes" id="UP000032452">
    <property type="component" value="Unassembled WGS sequence"/>
</dbReference>
<dbReference type="InterPro" id="IPR050932">
    <property type="entry name" value="TM2D1-3-like"/>
</dbReference>
<organism evidence="7 8">
    <name type="scientific">Aliterella atlantica CENA595</name>
    <dbReference type="NCBI Taxonomy" id="1618023"/>
    <lineage>
        <taxon>Bacteria</taxon>
        <taxon>Bacillati</taxon>
        <taxon>Cyanobacteriota</taxon>
        <taxon>Cyanophyceae</taxon>
        <taxon>Chroococcidiopsidales</taxon>
        <taxon>Aliterellaceae</taxon>
        <taxon>Aliterella</taxon>
    </lineage>
</organism>
<name>A0A0D8ZXX6_9CYAN</name>
<keyword evidence="4 5" id="KW-0472">Membrane</keyword>
<keyword evidence="8" id="KW-1185">Reference proteome</keyword>
<evidence type="ECO:0000256" key="4">
    <source>
        <dbReference type="ARBA" id="ARBA00023136"/>
    </source>
</evidence>
<dbReference type="PANTHER" id="PTHR21016">
    <property type="entry name" value="BETA-AMYLOID BINDING PROTEIN-RELATED"/>
    <property type="match status" value="1"/>
</dbReference>
<accession>A0A0D8ZXX6</accession>
<dbReference type="EMBL" id="JYON01000002">
    <property type="protein sequence ID" value="KJH73227.1"/>
    <property type="molecule type" value="Genomic_DNA"/>
</dbReference>
<evidence type="ECO:0000256" key="1">
    <source>
        <dbReference type="ARBA" id="ARBA00004141"/>
    </source>
</evidence>
<evidence type="ECO:0000313" key="7">
    <source>
        <dbReference type="EMBL" id="KJH73227.1"/>
    </source>
</evidence>